<feature type="transmembrane region" description="Helical" evidence="1">
    <location>
        <begin position="74"/>
        <end position="92"/>
    </location>
</feature>
<evidence type="ECO:0000256" key="1">
    <source>
        <dbReference type="SAM" id="Phobius"/>
    </source>
</evidence>
<dbReference type="EMBL" id="CP009458">
    <property type="protein sequence ID" value="AIR61144.1"/>
    <property type="molecule type" value="Genomic_DNA"/>
</dbReference>
<organism evidence="2 3">
    <name type="scientific">Cedecea neteri</name>
    <dbReference type="NCBI Taxonomy" id="158822"/>
    <lineage>
        <taxon>Bacteria</taxon>
        <taxon>Pseudomonadati</taxon>
        <taxon>Pseudomonadota</taxon>
        <taxon>Gammaproteobacteria</taxon>
        <taxon>Enterobacterales</taxon>
        <taxon>Enterobacteriaceae</taxon>
        <taxon>Cedecea</taxon>
    </lineage>
</organism>
<accession>A0AAN0S4E8</accession>
<protein>
    <submittedName>
        <fullName evidence="2">Uncharacterized protein</fullName>
    </submittedName>
</protein>
<proteinExistence type="predicted"/>
<sequence>MVNSKQIGLNSDLKDENYTRCVVCNRLRHKDTDVCSTCGSRRIKRFAGLNIYLFLLSICVFSLIYALGFIHINILLLLPGIVLFSALFSMKYKTFWARKNLMQEK</sequence>
<keyword evidence="1" id="KW-1133">Transmembrane helix</keyword>
<evidence type="ECO:0000313" key="3">
    <source>
        <dbReference type="Proteomes" id="UP000029516"/>
    </source>
</evidence>
<evidence type="ECO:0000313" key="2">
    <source>
        <dbReference type="EMBL" id="AIR61144.1"/>
    </source>
</evidence>
<dbReference type="AlphaFoldDB" id="A0AAN0S4E8"/>
<dbReference type="KEGG" id="cem:LH23_10850"/>
<reference evidence="2 3" key="1">
    <citation type="submission" date="2014-09" db="EMBL/GenBank/DDBJ databases">
        <authorList>
            <person name="Chan K.-G."/>
        </authorList>
    </citation>
    <scope>NUCLEOTIDE SEQUENCE [LARGE SCALE GENOMIC DNA]</scope>
    <source>
        <strain evidence="2 3">M006</strain>
    </source>
</reference>
<gene>
    <name evidence="2" type="ORF">LH23_10850</name>
</gene>
<keyword evidence="1" id="KW-0812">Transmembrane</keyword>
<dbReference type="Proteomes" id="UP000029516">
    <property type="component" value="Chromosome"/>
</dbReference>
<name>A0AAN0S4E8_9ENTR</name>
<feature type="transmembrane region" description="Helical" evidence="1">
    <location>
        <begin position="49"/>
        <end position="68"/>
    </location>
</feature>
<keyword evidence="1" id="KW-0472">Membrane</keyword>